<proteinExistence type="predicted"/>
<evidence type="ECO:0000313" key="2">
    <source>
        <dbReference type="Proteomes" id="UP000887574"/>
    </source>
</evidence>
<feature type="compositionally biased region" description="Low complexity" evidence="1">
    <location>
        <begin position="126"/>
        <end position="136"/>
    </location>
</feature>
<feature type="region of interest" description="Disordered" evidence="1">
    <location>
        <begin position="356"/>
        <end position="439"/>
    </location>
</feature>
<organism evidence="2 3">
    <name type="scientific">Ditylenchus dipsaci</name>
    <dbReference type="NCBI Taxonomy" id="166011"/>
    <lineage>
        <taxon>Eukaryota</taxon>
        <taxon>Metazoa</taxon>
        <taxon>Ecdysozoa</taxon>
        <taxon>Nematoda</taxon>
        <taxon>Chromadorea</taxon>
        <taxon>Rhabditida</taxon>
        <taxon>Tylenchina</taxon>
        <taxon>Tylenchomorpha</taxon>
        <taxon>Sphaerularioidea</taxon>
        <taxon>Anguinidae</taxon>
        <taxon>Anguininae</taxon>
        <taxon>Ditylenchus</taxon>
    </lineage>
</organism>
<name>A0A915DHR1_9BILA</name>
<feature type="compositionally biased region" description="Basic and acidic residues" evidence="1">
    <location>
        <begin position="84"/>
        <end position="106"/>
    </location>
</feature>
<feature type="compositionally biased region" description="Polar residues" evidence="1">
    <location>
        <begin position="413"/>
        <end position="431"/>
    </location>
</feature>
<dbReference type="WBParaSite" id="jg19582">
    <property type="protein sequence ID" value="jg19582"/>
    <property type="gene ID" value="jg19582"/>
</dbReference>
<feature type="compositionally biased region" description="Basic and acidic residues" evidence="1">
    <location>
        <begin position="56"/>
        <end position="71"/>
    </location>
</feature>
<keyword evidence="2" id="KW-1185">Reference proteome</keyword>
<feature type="compositionally biased region" description="Acidic residues" evidence="1">
    <location>
        <begin position="107"/>
        <end position="121"/>
    </location>
</feature>
<dbReference type="AlphaFoldDB" id="A0A915DHR1"/>
<feature type="compositionally biased region" description="Polar residues" evidence="1">
    <location>
        <begin position="141"/>
        <end position="155"/>
    </location>
</feature>
<accession>A0A915DHR1</accession>
<dbReference type="Proteomes" id="UP000887574">
    <property type="component" value="Unplaced"/>
</dbReference>
<sequence length="766" mass="83709">MLTMAQILQKWESNKDQSEAQDNGFTDSELLCAARTLSSWKQCVTAGVAGNNEEHECNANKHQQQQEDTHSETASSPIPLSPHQQHDHEAVSSAHAKENCDSKPDFEENEEENIIDPEEYCEDAHQTSSQSPSHTSEQAHLGSNSTPTKLNNTYHNGDRIEETVTNLKKELANNYEIAELPPRTSFIGQAISIRTDQPLIFEGARFSSYAEFYHAFEEWKRIYHHPFRVASSETLKQPDGTVYDIFRYRYIVYHCAHYGNPRMRQHDKVSDNSDFAIYDPFLASKVKSVTDHHHSKQNHLNTHMTEKIYGPCGCGAMMRVNFSYPENALRVTTLKEFHSGHELSADTFARITAKVRRLSPSGSSGEPSPGSAQSLSSSTTTKSLNSPLSGGGARECLQSPSLISPKQPKWETAQCSHPTLQASSPPASTKSMEPRSQHDNAHLHQFKQEQVWNAHSTTPTSNYLASPSLISSMANQLLGMTTAPFSSGPGSAFVSNPQTGTRLAMSLMASLTGDQKPLCPTTPLSSLGSAGKDAGPAAGGVLSNTVLLQSLLQQQMVVSASPAVSSPHASNAQLLPVLQTLLGNQNMLGNINPTLLGLLTPSQQLNSTPVSMSNPSLISPSLQQFPAVAANSNAQQHFSQVQFLQSVVDRVKTAAMAQNGVMEASKTTAPPPTSNNTLSSQQQQPQQKTPVATTHNMERKTSLGVQQNNNSSREAECMALVNIVKEAEFLIQVLREEIFRSKDVATFIRRLREFVGTCSATTTTAE</sequence>
<reference evidence="3" key="1">
    <citation type="submission" date="2022-11" db="UniProtKB">
        <authorList>
            <consortium name="WormBaseParasite"/>
        </authorList>
    </citation>
    <scope>IDENTIFICATION</scope>
</reference>
<feature type="compositionally biased region" description="Low complexity" evidence="1">
    <location>
        <begin position="359"/>
        <end position="388"/>
    </location>
</feature>
<evidence type="ECO:0000256" key="1">
    <source>
        <dbReference type="SAM" id="MobiDB-lite"/>
    </source>
</evidence>
<evidence type="ECO:0000313" key="3">
    <source>
        <dbReference type="WBParaSite" id="jg19582"/>
    </source>
</evidence>
<protein>
    <submittedName>
        <fullName evidence="3">Uncharacterized protein</fullName>
    </submittedName>
</protein>
<feature type="region of interest" description="Disordered" evidence="1">
    <location>
        <begin position="56"/>
        <end position="155"/>
    </location>
</feature>
<feature type="region of interest" description="Disordered" evidence="1">
    <location>
        <begin position="661"/>
        <end position="696"/>
    </location>
</feature>